<dbReference type="Pfam" id="PF03123">
    <property type="entry name" value="CAT_RBD"/>
    <property type="match status" value="1"/>
</dbReference>
<proteinExistence type="predicted"/>
<dbReference type="RefSeq" id="WP_126720567.1">
    <property type="nucleotide sequence ID" value="NZ_UPPP01000056.1"/>
</dbReference>
<dbReference type="SUPFAM" id="SSF50151">
    <property type="entry name" value="SacY-like RNA-binding domain"/>
    <property type="match status" value="1"/>
</dbReference>
<dbReference type="Proteomes" id="UP000277811">
    <property type="component" value="Unassembled WGS sequence"/>
</dbReference>
<name>A0A498R5C9_9FIRM</name>
<feature type="domain" description="PRD" evidence="2">
    <location>
        <begin position="176"/>
        <end position="282"/>
    </location>
</feature>
<dbReference type="GO" id="GO:0006355">
    <property type="term" value="P:regulation of DNA-templated transcription"/>
    <property type="evidence" value="ECO:0007669"/>
    <property type="project" value="InterPro"/>
</dbReference>
<dbReference type="PANTHER" id="PTHR30185">
    <property type="entry name" value="CRYPTIC BETA-GLUCOSIDE BGL OPERON ANTITERMINATOR"/>
    <property type="match status" value="1"/>
</dbReference>
<dbReference type="PANTHER" id="PTHR30185:SF16">
    <property type="entry name" value="PROTEIN GLCT"/>
    <property type="match status" value="1"/>
</dbReference>
<dbReference type="InterPro" id="IPR036634">
    <property type="entry name" value="PRD_sf"/>
</dbReference>
<dbReference type="Gene3D" id="1.10.1790.10">
    <property type="entry name" value="PRD domain"/>
    <property type="match status" value="2"/>
</dbReference>
<evidence type="ECO:0000259" key="2">
    <source>
        <dbReference type="PROSITE" id="PS51372"/>
    </source>
</evidence>
<organism evidence="3 4">
    <name type="scientific">Lucifera butyrica</name>
    <dbReference type="NCBI Taxonomy" id="1351585"/>
    <lineage>
        <taxon>Bacteria</taxon>
        <taxon>Bacillati</taxon>
        <taxon>Bacillota</taxon>
        <taxon>Negativicutes</taxon>
        <taxon>Veillonellales</taxon>
        <taxon>Veillonellaceae</taxon>
        <taxon>Lucifera</taxon>
    </lineage>
</organism>
<dbReference type="GO" id="GO:0003723">
    <property type="term" value="F:RNA binding"/>
    <property type="evidence" value="ECO:0007669"/>
    <property type="project" value="InterPro"/>
</dbReference>
<evidence type="ECO:0000256" key="1">
    <source>
        <dbReference type="ARBA" id="ARBA00022737"/>
    </source>
</evidence>
<feature type="domain" description="PRD" evidence="2">
    <location>
        <begin position="70"/>
        <end position="175"/>
    </location>
</feature>
<accession>A0A498R5C9</accession>
<protein>
    <recommendedName>
        <fullName evidence="2">PRD domain-containing protein</fullName>
    </recommendedName>
</protein>
<dbReference type="InterPro" id="IPR050661">
    <property type="entry name" value="BglG_antiterminators"/>
</dbReference>
<sequence length="286" mass="32632">MRQDHYTLVKVFNNNVVLALRSGREEILFARGIGFGRKSGDTILAATPVEKKFTIMDAGNSGRFRQLLTQVDDAVFAMCEAVIAMISSELNEELNENIHINLVEHIAFMLKRVRRGEEFTNPFMVETEILYEKEYLLAQKAVAMLEQQAGVQIPEGEAGFIAIHIHSARKNGKLSQTMRQTFLANSLVEIIEEERQIAVDRQSLDYARFVTHLRYTMERLLRRQRITNDLLPVIRRKYKASYALAEQLSAYIAEELEVEVPVGETAYIALYVEKLCVQFPAGQMGK</sequence>
<dbReference type="EMBL" id="UPPP01000056">
    <property type="protein sequence ID" value="VBB05462.1"/>
    <property type="molecule type" value="Genomic_DNA"/>
</dbReference>
<evidence type="ECO:0000313" key="3">
    <source>
        <dbReference type="EMBL" id="VBB05462.1"/>
    </source>
</evidence>
<evidence type="ECO:0000313" key="4">
    <source>
        <dbReference type="Proteomes" id="UP000277811"/>
    </source>
</evidence>
<dbReference type="InterPro" id="IPR004341">
    <property type="entry name" value="CAT_RNA-bd_dom"/>
</dbReference>
<keyword evidence="1" id="KW-0677">Repeat</keyword>
<keyword evidence="4" id="KW-1185">Reference proteome</keyword>
<dbReference type="Gene3D" id="2.30.24.10">
    <property type="entry name" value="CAT RNA-binding domain"/>
    <property type="match status" value="1"/>
</dbReference>
<dbReference type="Pfam" id="PF00874">
    <property type="entry name" value="PRD"/>
    <property type="match status" value="2"/>
</dbReference>
<dbReference type="SMART" id="SM01061">
    <property type="entry name" value="CAT_RBD"/>
    <property type="match status" value="1"/>
</dbReference>
<dbReference type="InterPro" id="IPR011608">
    <property type="entry name" value="PRD"/>
</dbReference>
<reference evidence="3 4" key="1">
    <citation type="submission" date="2018-06" db="EMBL/GenBank/DDBJ databases">
        <authorList>
            <person name="Strepis N."/>
        </authorList>
    </citation>
    <scope>NUCLEOTIDE SEQUENCE [LARGE SCALE GENOMIC DNA]</scope>
    <source>
        <strain evidence="3">LUCI</strain>
    </source>
</reference>
<dbReference type="InterPro" id="IPR036650">
    <property type="entry name" value="CAT_RNA-bd_dom_sf"/>
</dbReference>
<gene>
    <name evidence="3" type="ORF">LUCI_0672</name>
</gene>
<dbReference type="SUPFAM" id="SSF63520">
    <property type="entry name" value="PTS-regulatory domain, PRD"/>
    <property type="match status" value="2"/>
</dbReference>
<dbReference type="AlphaFoldDB" id="A0A498R5C9"/>
<dbReference type="PROSITE" id="PS51372">
    <property type="entry name" value="PRD_2"/>
    <property type="match status" value="2"/>
</dbReference>
<dbReference type="OrthoDB" id="9813552at2"/>